<evidence type="ECO:0000256" key="1">
    <source>
        <dbReference type="ARBA" id="ARBA00004442"/>
    </source>
</evidence>
<comment type="caution">
    <text evidence="8">The sequence shown here is derived from an EMBL/GenBank/DDBJ whole genome shotgun (WGS) entry which is preliminary data.</text>
</comment>
<dbReference type="Pfam" id="PF00691">
    <property type="entry name" value="OmpA"/>
    <property type="match status" value="1"/>
</dbReference>
<name>A0A316I0N5_9GAMM</name>
<feature type="signal peptide" evidence="6">
    <location>
        <begin position="1"/>
        <end position="20"/>
    </location>
</feature>
<dbReference type="RefSeq" id="WP_109723969.1">
    <property type="nucleotide sequence ID" value="NZ_MSZV01000013.1"/>
</dbReference>
<dbReference type="PROSITE" id="PS51123">
    <property type="entry name" value="OMPA_2"/>
    <property type="match status" value="1"/>
</dbReference>
<dbReference type="GO" id="GO:0009279">
    <property type="term" value="C:cell outer membrane"/>
    <property type="evidence" value="ECO:0007669"/>
    <property type="project" value="UniProtKB-SubCell"/>
</dbReference>
<feature type="domain" description="OmpA-like" evidence="7">
    <location>
        <begin position="150"/>
        <end position="274"/>
    </location>
</feature>
<evidence type="ECO:0000256" key="5">
    <source>
        <dbReference type="PROSITE-ProRule" id="PRU00473"/>
    </source>
</evidence>
<proteinExistence type="predicted"/>
<evidence type="ECO:0000256" key="4">
    <source>
        <dbReference type="ARBA" id="ARBA00023237"/>
    </source>
</evidence>
<accession>A0A316I0N5</accession>
<keyword evidence="2 6" id="KW-0732">Signal</keyword>
<dbReference type="AlphaFoldDB" id="A0A316I0N5"/>
<dbReference type="Pfam" id="PF04355">
    <property type="entry name" value="BamE"/>
    <property type="match status" value="1"/>
</dbReference>
<evidence type="ECO:0000313" key="8">
    <source>
        <dbReference type="EMBL" id="PWK85842.1"/>
    </source>
</evidence>
<reference evidence="8 9" key="1">
    <citation type="submission" date="2018-05" db="EMBL/GenBank/DDBJ databases">
        <title>Genomic Encyclopedia of Type Strains, Phase IV (KMG-IV): sequencing the most valuable type-strain genomes for metagenomic binning, comparative biology and taxonomic classification.</title>
        <authorList>
            <person name="Goeker M."/>
        </authorList>
    </citation>
    <scope>NUCLEOTIDE SEQUENCE [LARGE SCALE GENOMIC DNA]</scope>
    <source>
        <strain evidence="8 9">DSM 14263</strain>
    </source>
</reference>
<keyword evidence="3 5" id="KW-0472">Membrane</keyword>
<dbReference type="CDD" id="cd07185">
    <property type="entry name" value="OmpA_C-like"/>
    <property type="match status" value="1"/>
</dbReference>
<dbReference type="PANTHER" id="PTHR30329:SF21">
    <property type="entry name" value="LIPOPROTEIN YIAD-RELATED"/>
    <property type="match status" value="1"/>
</dbReference>
<dbReference type="Gene3D" id="3.30.1450.10">
    <property type="match status" value="1"/>
</dbReference>
<dbReference type="InterPro" id="IPR006665">
    <property type="entry name" value="OmpA-like"/>
</dbReference>
<evidence type="ECO:0000256" key="3">
    <source>
        <dbReference type="ARBA" id="ARBA00023136"/>
    </source>
</evidence>
<dbReference type="InterPro" id="IPR037873">
    <property type="entry name" value="BamE-like"/>
</dbReference>
<comment type="subcellular location">
    <subcellularLocation>
        <location evidence="1">Cell outer membrane</location>
    </subcellularLocation>
</comment>
<dbReference type="InterPro" id="IPR050330">
    <property type="entry name" value="Bact_OuterMem_StrucFunc"/>
</dbReference>
<dbReference type="PRINTS" id="PR01021">
    <property type="entry name" value="OMPADOMAIN"/>
</dbReference>
<protein>
    <submittedName>
        <fullName evidence="8">Beta-barrel assembly machine subunit BamE</fullName>
    </submittedName>
</protein>
<evidence type="ECO:0000259" key="7">
    <source>
        <dbReference type="PROSITE" id="PS51123"/>
    </source>
</evidence>
<feature type="chain" id="PRO_5016392991" evidence="6">
    <location>
        <begin position="21"/>
        <end position="276"/>
    </location>
</feature>
<dbReference type="Gene3D" id="3.30.1330.60">
    <property type="entry name" value="OmpA-like domain"/>
    <property type="match status" value="1"/>
</dbReference>
<keyword evidence="9" id="KW-1185">Reference proteome</keyword>
<dbReference type="PROSITE" id="PS51257">
    <property type="entry name" value="PROKAR_LIPOPROTEIN"/>
    <property type="match status" value="1"/>
</dbReference>
<evidence type="ECO:0000256" key="2">
    <source>
        <dbReference type="ARBA" id="ARBA00022729"/>
    </source>
</evidence>
<gene>
    <name evidence="8" type="ORF">C7456_108138</name>
</gene>
<keyword evidence="4" id="KW-0998">Cell outer membrane</keyword>
<sequence length="276" mass="29382">MGIRTACRNAGLLLAGTALAAAAGCSGNRRADAGAGAVEFPDPARATMPEGSFVNVENLRKLAPGLTKPQLYALLGAPHFNEGVFGVRRWNYVFDFRKADGSGDFIRCQFQVAFGKDHTAAAYYWKPEACKALLEPPAPAAAAPPPPAPLPAEPIRLSSDALFAFDSAALTGQGRRRLDDLLQRLRAASQVEDIRVVGYTDRIGRDAYNLVLSRRRAEAVRDYLAANGVPAASIQVEGRGEADPVVQCHDAARAALIACLAPNRRVELSGVAHARP</sequence>
<evidence type="ECO:0000256" key="6">
    <source>
        <dbReference type="SAM" id="SignalP"/>
    </source>
</evidence>
<dbReference type="InterPro" id="IPR007450">
    <property type="entry name" value="BamE_dom"/>
</dbReference>
<evidence type="ECO:0000313" key="9">
    <source>
        <dbReference type="Proteomes" id="UP000245812"/>
    </source>
</evidence>
<dbReference type="SUPFAM" id="SSF103088">
    <property type="entry name" value="OmpA-like"/>
    <property type="match status" value="1"/>
</dbReference>
<dbReference type="Proteomes" id="UP000245812">
    <property type="component" value="Unassembled WGS sequence"/>
</dbReference>
<dbReference type="InterPro" id="IPR006664">
    <property type="entry name" value="OMP_bac"/>
</dbReference>
<dbReference type="InterPro" id="IPR036737">
    <property type="entry name" value="OmpA-like_sf"/>
</dbReference>
<dbReference type="EMBL" id="QGHC01000008">
    <property type="protein sequence ID" value="PWK85842.1"/>
    <property type="molecule type" value="Genomic_DNA"/>
</dbReference>
<organism evidence="8 9">
    <name type="scientific">Fulvimonas soli</name>
    <dbReference type="NCBI Taxonomy" id="155197"/>
    <lineage>
        <taxon>Bacteria</taxon>
        <taxon>Pseudomonadati</taxon>
        <taxon>Pseudomonadota</taxon>
        <taxon>Gammaproteobacteria</taxon>
        <taxon>Lysobacterales</taxon>
        <taxon>Rhodanobacteraceae</taxon>
        <taxon>Fulvimonas</taxon>
    </lineage>
</organism>
<dbReference type="PANTHER" id="PTHR30329">
    <property type="entry name" value="STATOR ELEMENT OF FLAGELLAR MOTOR COMPLEX"/>
    <property type="match status" value="1"/>
</dbReference>